<evidence type="ECO:0000256" key="2">
    <source>
        <dbReference type="ARBA" id="ARBA00006411"/>
    </source>
</evidence>
<keyword evidence="3" id="KW-0963">Cytoplasm</keyword>
<comment type="caution">
    <text evidence="5">The sequence shown here is derived from an EMBL/GenBank/DDBJ whole genome shotgun (WGS) entry which is preliminary data.</text>
</comment>
<keyword evidence="4" id="KW-0143">Chaperone</keyword>
<keyword evidence="6" id="KW-1185">Reference proteome</keyword>
<comment type="similarity">
    <text evidence="2">Belongs to the EspG family.</text>
</comment>
<dbReference type="RefSeq" id="WP_084949655.1">
    <property type="nucleotide sequence ID" value="NZ_JASWDE010000001.1"/>
</dbReference>
<sequence>MTTALANRLTLTEDQLRVAALRVGVHDLPAVLPPRSRHSTVDARAAAFQQASRELLSRRLLTRDGVHPDLPPMLQALERPDRALVMRMVTPDGTARVSVVRRGSLCVLACRIGAEIQLRMVGHGIELRDAALALRAELPPGRPADILPVGAPLQMMSECLTGTHDALALADRIRALGAEPDAAMVLGSAMASRQAFVEIVYSALADYEDRISRGPAAVAVFYTKRGRIIGAPSASPTGELWTTLKPGSDHVFGQAIGQLVELAEEGWAACGGGAI</sequence>
<evidence type="ECO:0000256" key="4">
    <source>
        <dbReference type="ARBA" id="ARBA00023186"/>
    </source>
</evidence>
<reference evidence="5 6" key="1">
    <citation type="submission" date="2017-03" db="EMBL/GenBank/DDBJ databases">
        <title>Genomic insights into Mycobacterium simiae human colonization.</title>
        <authorList>
            <person name="Steffani J.L."/>
            <person name="Brunck M.E."/>
            <person name="Cruz E."/>
            <person name="Montiel R."/>
            <person name="Barona F."/>
        </authorList>
    </citation>
    <scope>NUCLEOTIDE SEQUENCE [LARGE SCALE GENOMIC DNA]</scope>
    <source>
        <strain evidence="5 6">MsiGto</strain>
    </source>
</reference>
<dbReference type="InterPro" id="IPR025734">
    <property type="entry name" value="EspG"/>
</dbReference>
<accession>A0A1X0Y8I7</accession>
<dbReference type="STRING" id="1784.VC42_20065"/>
<evidence type="ECO:0000256" key="3">
    <source>
        <dbReference type="ARBA" id="ARBA00022490"/>
    </source>
</evidence>
<organism evidence="5 6">
    <name type="scientific">Mycobacterium simiae</name>
    <name type="common">Mycobacterium habana</name>
    <dbReference type="NCBI Taxonomy" id="1784"/>
    <lineage>
        <taxon>Bacteria</taxon>
        <taxon>Bacillati</taxon>
        <taxon>Actinomycetota</taxon>
        <taxon>Actinomycetes</taxon>
        <taxon>Mycobacteriales</taxon>
        <taxon>Mycobacteriaceae</taxon>
        <taxon>Mycobacterium</taxon>
        <taxon>Mycobacterium simiae complex</taxon>
    </lineage>
</organism>
<gene>
    <name evidence="5" type="ORF">B5M45_10090</name>
</gene>
<dbReference type="Pfam" id="PF14011">
    <property type="entry name" value="ESX-1_EspG"/>
    <property type="match status" value="1"/>
</dbReference>
<comment type="subcellular location">
    <subcellularLocation>
        <location evidence="1">Cytoplasm</location>
    </subcellularLocation>
</comment>
<proteinExistence type="inferred from homology"/>
<dbReference type="Proteomes" id="UP000193040">
    <property type="component" value="Unassembled WGS sequence"/>
</dbReference>
<protein>
    <submittedName>
        <fullName evidence="5">ESX secretion-associated protein EspG</fullName>
    </submittedName>
</protein>
<evidence type="ECO:0000256" key="1">
    <source>
        <dbReference type="ARBA" id="ARBA00004496"/>
    </source>
</evidence>
<dbReference type="GO" id="GO:0005737">
    <property type="term" value="C:cytoplasm"/>
    <property type="evidence" value="ECO:0007669"/>
    <property type="project" value="UniProtKB-SubCell"/>
</dbReference>
<evidence type="ECO:0000313" key="5">
    <source>
        <dbReference type="EMBL" id="ORJ61426.1"/>
    </source>
</evidence>
<name>A0A1X0Y8I7_MYCSI</name>
<dbReference type="AlphaFoldDB" id="A0A1X0Y8I7"/>
<dbReference type="EMBL" id="MZZM01000015">
    <property type="protein sequence ID" value="ORJ61426.1"/>
    <property type="molecule type" value="Genomic_DNA"/>
</dbReference>
<evidence type="ECO:0000313" key="6">
    <source>
        <dbReference type="Proteomes" id="UP000193040"/>
    </source>
</evidence>